<dbReference type="Pfam" id="PF00106">
    <property type="entry name" value="adh_short"/>
    <property type="match status" value="1"/>
</dbReference>
<proteinExistence type="inferred from homology"/>
<evidence type="ECO:0000256" key="2">
    <source>
        <dbReference type="ARBA" id="ARBA00023002"/>
    </source>
</evidence>
<comment type="caution">
    <text evidence="3">The sequence shown here is derived from an EMBL/GenBank/DDBJ whole genome shotgun (WGS) entry which is preliminary data.</text>
</comment>
<evidence type="ECO:0000313" key="3">
    <source>
        <dbReference type="EMBL" id="GJE99880.1"/>
    </source>
</evidence>
<dbReference type="GO" id="GO:0016491">
    <property type="term" value="F:oxidoreductase activity"/>
    <property type="evidence" value="ECO:0007669"/>
    <property type="project" value="UniProtKB-KW"/>
</dbReference>
<keyword evidence="2" id="KW-0560">Oxidoreductase</keyword>
<name>A0A9P3LLZ6_9APHY</name>
<dbReference type="InterPro" id="IPR002347">
    <property type="entry name" value="SDR_fam"/>
</dbReference>
<dbReference type="Gene3D" id="3.40.50.720">
    <property type="entry name" value="NAD(P)-binding Rossmann-like Domain"/>
    <property type="match status" value="1"/>
</dbReference>
<dbReference type="SUPFAM" id="SSF51735">
    <property type="entry name" value="NAD(P)-binding Rossmann-fold domains"/>
    <property type="match status" value="1"/>
</dbReference>
<keyword evidence="4" id="KW-1185">Reference proteome</keyword>
<organism evidence="3 4">
    <name type="scientific">Phanerochaete sordida</name>
    <dbReference type="NCBI Taxonomy" id="48140"/>
    <lineage>
        <taxon>Eukaryota</taxon>
        <taxon>Fungi</taxon>
        <taxon>Dikarya</taxon>
        <taxon>Basidiomycota</taxon>
        <taxon>Agaricomycotina</taxon>
        <taxon>Agaricomycetes</taxon>
        <taxon>Polyporales</taxon>
        <taxon>Phanerochaetaceae</taxon>
        <taxon>Phanerochaete</taxon>
    </lineage>
</organism>
<gene>
    <name evidence="3" type="ORF">PsYK624_161540</name>
</gene>
<dbReference type="InterPro" id="IPR036291">
    <property type="entry name" value="NAD(P)-bd_dom_sf"/>
</dbReference>
<dbReference type="AlphaFoldDB" id="A0A9P3LLZ6"/>
<reference evidence="3 4" key="1">
    <citation type="submission" date="2021-08" db="EMBL/GenBank/DDBJ databases">
        <title>Draft Genome Sequence of Phanerochaete sordida strain YK-624.</title>
        <authorList>
            <person name="Mori T."/>
            <person name="Dohra H."/>
            <person name="Suzuki T."/>
            <person name="Kawagishi H."/>
            <person name="Hirai H."/>
        </authorList>
    </citation>
    <scope>NUCLEOTIDE SEQUENCE [LARGE SCALE GENOMIC DNA]</scope>
    <source>
        <strain evidence="3 4">YK-624</strain>
    </source>
</reference>
<dbReference type="EMBL" id="BPQB01000123">
    <property type="protein sequence ID" value="GJE99880.1"/>
    <property type="molecule type" value="Genomic_DNA"/>
</dbReference>
<dbReference type="Proteomes" id="UP000703269">
    <property type="component" value="Unassembled WGS sequence"/>
</dbReference>
<evidence type="ECO:0000313" key="4">
    <source>
        <dbReference type="Proteomes" id="UP000703269"/>
    </source>
</evidence>
<dbReference type="OrthoDB" id="542013at2759"/>
<dbReference type="PANTHER" id="PTHR24320:SF152">
    <property type="entry name" value="SHORT-CHAIN DEHYDROGENASE_REDUCTASE FAMILY PROTEIN"/>
    <property type="match status" value="1"/>
</dbReference>
<dbReference type="PANTHER" id="PTHR24320">
    <property type="entry name" value="RETINOL DEHYDROGENASE"/>
    <property type="match status" value="1"/>
</dbReference>
<protein>
    <submittedName>
        <fullName evidence="3">NAD(P)-binding protein</fullName>
    </submittedName>
</protein>
<sequence>MAAPAFLPFFSAQRPPLHADLAGRTVVVAGASSGAGLEAARHFARMKPARLVLACSDAARGRDALDDIAKTTRYAAELQLLDHADFASVVAFAKRFKDAPVDILVCCAATAQEACRATQDGWEETLQANYLAPALLTVLLVPSFAQAVHALDTRARVVLATAHAHTQARLYALARAPHGLLRACNAPEARTPERMRGRFAETALLSLLFARALAAHLPRTAPLIPVAADAGPAPSPPHNPTISERIYAFVRGGAHTPEEEGAAQLVYAAVGPDGCAGAHEMHLRGAYVSAGGVRQPSAFVVGREGWEVQERLWRETVGVLAEVCPEVGGVVEEYFGGEA</sequence>
<comment type="similarity">
    <text evidence="1">Belongs to the short-chain dehydrogenases/reductases (SDR) family.</text>
</comment>
<accession>A0A9P3LLZ6</accession>
<evidence type="ECO:0000256" key="1">
    <source>
        <dbReference type="ARBA" id="ARBA00006484"/>
    </source>
</evidence>